<feature type="domain" description="HTH tetR-type" evidence="6">
    <location>
        <begin position="4"/>
        <end position="63"/>
    </location>
</feature>
<dbReference type="GO" id="GO:0000976">
    <property type="term" value="F:transcription cis-regulatory region binding"/>
    <property type="evidence" value="ECO:0007669"/>
    <property type="project" value="TreeGrafter"/>
</dbReference>
<dbReference type="GO" id="GO:0003700">
    <property type="term" value="F:DNA-binding transcription factor activity"/>
    <property type="evidence" value="ECO:0007669"/>
    <property type="project" value="TreeGrafter"/>
</dbReference>
<evidence type="ECO:0000256" key="5">
    <source>
        <dbReference type="PROSITE-ProRule" id="PRU00335"/>
    </source>
</evidence>
<evidence type="ECO:0000256" key="1">
    <source>
        <dbReference type="ARBA" id="ARBA00022491"/>
    </source>
</evidence>
<dbReference type="PROSITE" id="PS50977">
    <property type="entry name" value="HTH_TETR_2"/>
    <property type="match status" value="2"/>
</dbReference>
<keyword evidence="4" id="KW-0804">Transcription</keyword>
<name>A0A937RDZ2_9ACTN</name>
<keyword evidence="3 5" id="KW-0238">DNA-binding</keyword>
<gene>
    <name evidence="7" type="ORF">I7412_13770</name>
</gene>
<dbReference type="EMBL" id="JAEACQ010000176">
    <property type="protein sequence ID" value="MBL7628197.1"/>
    <property type="molecule type" value="Genomic_DNA"/>
</dbReference>
<organism evidence="7 8">
    <name type="scientific">Frankia nepalensis</name>
    <dbReference type="NCBI Taxonomy" id="1836974"/>
    <lineage>
        <taxon>Bacteria</taxon>
        <taxon>Bacillati</taxon>
        <taxon>Actinomycetota</taxon>
        <taxon>Actinomycetes</taxon>
        <taxon>Frankiales</taxon>
        <taxon>Frankiaceae</taxon>
        <taxon>Frankia</taxon>
    </lineage>
</organism>
<dbReference type="Gene3D" id="1.10.357.10">
    <property type="entry name" value="Tetracycline Repressor, domain 2"/>
    <property type="match status" value="2"/>
</dbReference>
<dbReference type="RefSeq" id="WP_203004267.1">
    <property type="nucleotide sequence ID" value="NZ_JADWYU010000203.1"/>
</dbReference>
<comment type="caution">
    <text evidence="7">The sequence shown here is derived from an EMBL/GenBank/DDBJ whole genome shotgun (WGS) entry which is preliminary data.</text>
</comment>
<dbReference type="AlphaFoldDB" id="A0A937RDZ2"/>
<sequence length="425" mass="46336">MSPESRRSEILDTAASMFARLGVKTSLKAIADECGIQAGSLYHHFESREAIIAELVERFHANLGEIAAKALDTADGETRPDEALIAFGNEIAASAVRHRAALLLTHFKAPADDASGLRPDSRTTSPAVHTALLSILGTAREQGVLRADLDLDAVADRFWQGMLHVGIGVYHRTRAARGYPELKCRVILDGLAARPREYDGSAPSEAHRAMDELIADWEAPEAAPLNRAAVIRESARAEFAKRGFETATMRDVAAAARLALAAVYREFESKDALLASIMESYVSFLTDGWNRVVHTSATPLDKIDSLMWFAVNVIDRFREEHRIQSFLLQQAPPDSANLSLSFPAMLGQVTRLLAEGDEAGQFQLAEWPADARARAVFSLLWTPENIVRGLGPKGALELARDTVLRGVRNRTADTGSGASRYPASR</sequence>
<keyword evidence="1" id="KW-0678">Repressor</keyword>
<feature type="DNA-binding region" description="H-T-H motif" evidence="5">
    <location>
        <begin position="26"/>
        <end position="45"/>
    </location>
</feature>
<dbReference type="PRINTS" id="PR00455">
    <property type="entry name" value="HTHTETR"/>
</dbReference>
<evidence type="ECO:0000313" key="7">
    <source>
        <dbReference type="EMBL" id="MBL7628197.1"/>
    </source>
</evidence>
<dbReference type="InterPro" id="IPR036271">
    <property type="entry name" value="Tet_transcr_reg_TetR-rel_C_sf"/>
</dbReference>
<reference evidence="7" key="1">
    <citation type="submission" date="2020-12" db="EMBL/GenBank/DDBJ databases">
        <title>Genomic characterization of non-nitrogen-fixing Frankia strains.</title>
        <authorList>
            <person name="Carlos-Shanley C."/>
            <person name="Guerra T."/>
            <person name="Hahn D."/>
        </authorList>
    </citation>
    <scope>NUCLEOTIDE SEQUENCE</scope>
    <source>
        <strain evidence="7">CN6</strain>
    </source>
</reference>
<dbReference type="InterPro" id="IPR050109">
    <property type="entry name" value="HTH-type_TetR-like_transc_reg"/>
</dbReference>
<dbReference type="InterPro" id="IPR001647">
    <property type="entry name" value="HTH_TetR"/>
</dbReference>
<evidence type="ECO:0000256" key="4">
    <source>
        <dbReference type="ARBA" id="ARBA00023163"/>
    </source>
</evidence>
<dbReference type="SUPFAM" id="SSF46689">
    <property type="entry name" value="Homeodomain-like"/>
    <property type="match status" value="2"/>
</dbReference>
<dbReference type="PANTHER" id="PTHR30055">
    <property type="entry name" value="HTH-TYPE TRANSCRIPTIONAL REGULATOR RUTR"/>
    <property type="match status" value="1"/>
</dbReference>
<feature type="DNA-binding region" description="H-T-H motif" evidence="5">
    <location>
        <begin position="248"/>
        <end position="267"/>
    </location>
</feature>
<dbReference type="PANTHER" id="PTHR30055:SF175">
    <property type="entry name" value="HTH-TYPE TRANSCRIPTIONAL REPRESSOR KSTR2"/>
    <property type="match status" value="1"/>
</dbReference>
<evidence type="ECO:0000256" key="2">
    <source>
        <dbReference type="ARBA" id="ARBA00023015"/>
    </source>
</evidence>
<dbReference type="Proteomes" id="UP000604475">
    <property type="component" value="Unassembled WGS sequence"/>
</dbReference>
<protein>
    <submittedName>
        <fullName evidence="7">TetR/AcrR family transcriptional regulator</fullName>
    </submittedName>
</protein>
<proteinExistence type="predicted"/>
<feature type="domain" description="HTH tetR-type" evidence="6">
    <location>
        <begin position="225"/>
        <end position="285"/>
    </location>
</feature>
<dbReference type="Pfam" id="PF00440">
    <property type="entry name" value="TetR_N"/>
    <property type="match status" value="2"/>
</dbReference>
<keyword evidence="2" id="KW-0805">Transcription regulation</keyword>
<evidence type="ECO:0000259" key="6">
    <source>
        <dbReference type="PROSITE" id="PS50977"/>
    </source>
</evidence>
<keyword evidence="8" id="KW-1185">Reference proteome</keyword>
<dbReference type="InterPro" id="IPR009057">
    <property type="entry name" value="Homeodomain-like_sf"/>
</dbReference>
<evidence type="ECO:0000256" key="3">
    <source>
        <dbReference type="ARBA" id="ARBA00023125"/>
    </source>
</evidence>
<dbReference type="SUPFAM" id="SSF48498">
    <property type="entry name" value="Tetracyclin repressor-like, C-terminal domain"/>
    <property type="match status" value="1"/>
</dbReference>
<accession>A0A937RDZ2</accession>
<dbReference type="Gene3D" id="1.10.10.60">
    <property type="entry name" value="Homeodomain-like"/>
    <property type="match status" value="1"/>
</dbReference>
<evidence type="ECO:0000313" key="8">
    <source>
        <dbReference type="Proteomes" id="UP000604475"/>
    </source>
</evidence>